<name>A0ABY8BNN3_AFICR</name>
<dbReference type="RefSeq" id="WP_275246622.1">
    <property type="nucleotide sequence ID" value="NZ_BAABDX010000001.1"/>
</dbReference>
<evidence type="ECO:0008006" key="3">
    <source>
        <dbReference type="Google" id="ProtNLM"/>
    </source>
</evidence>
<dbReference type="EMBL" id="CP113162">
    <property type="protein sequence ID" value="WEF51001.1"/>
    <property type="molecule type" value="Genomic_DNA"/>
</dbReference>
<keyword evidence="2" id="KW-1185">Reference proteome</keyword>
<organism evidence="1 2">
    <name type="scientific">Afipia carboxydohydrogena</name>
    <name type="common">Pseudomonas carboxydohydrogena</name>
    <dbReference type="NCBI Taxonomy" id="290"/>
    <lineage>
        <taxon>Bacteria</taxon>
        <taxon>Pseudomonadati</taxon>
        <taxon>Pseudomonadota</taxon>
        <taxon>Alphaproteobacteria</taxon>
        <taxon>Hyphomicrobiales</taxon>
        <taxon>Nitrobacteraceae</taxon>
        <taxon>Afipia</taxon>
    </lineage>
</organism>
<evidence type="ECO:0000313" key="1">
    <source>
        <dbReference type="EMBL" id="WEF51001.1"/>
    </source>
</evidence>
<evidence type="ECO:0000313" key="2">
    <source>
        <dbReference type="Proteomes" id="UP001213907"/>
    </source>
</evidence>
<sequence>MTMTPKPIAAGRLSVLSPSEVRPFAVNLPSPEIDESLLGFVTRCFSRTPARQTVQALTLAGIGKLSPESIPTTLVNSMEIWGLSTLLQTTEKEIEKRLYRSGTLSNGKSAAIDFFGTMIRSAYRIPNVRRVSPRALKKSPHHRAVWDLRIFSFDPETKEALLDKCPECKKPLSWNRAYGTHMCEWCQDEDGFARVDLRDYPQPLVGVDDVEALDFLVGLISPDPDVRRETLRKADQEMWSLQSCSEIFETIVAFACALLMKSDGTRSTTLERPKSHESYQRFTPEILASAARVILDGKRGFAVLADRIRRDAKDRVGFYGVKKELLPLFCMSLDQHLSEATRKIIRSAIHDDMSGAESSTLTRRNDYARDDGYMGLKPLSAKTGVPPRVLARLADSGLVKVITATGAKRAPKLMNYDEVAPLIDIYNDRIHQKFAAGCLGIDVSVLPSLESRELIHRIGGPATGLFESTDTYFRNGEIKELAAKIDAAIQPRPAGVQPLRLSKAVKRLGMSPIPWGAIISAVVSRKTEIHRVAGDNKTWRTGSGTCDLRQFIATVQSEVIPEDTSVADRWVGNRTAAEMLRVNEATISALASRGFLDRSGPHAHTLYDREQIDGFFRRYIFIPEIVERAKIRRSRDVRQWLSERGIEVTLELEPNKYLAFDRNAVDSIIEENSLAE</sequence>
<gene>
    <name evidence="1" type="ORF">AFIC_002563</name>
</gene>
<accession>A0ABY8BNN3</accession>
<proteinExistence type="predicted"/>
<reference evidence="1 2" key="1">
    <citation type="submission" date="2022-11" db="EMBL/GenBank/DDBJ databases">
        <authorList>
            <person name="Siebert D."/>
            <person name="Busche T."/>
            <person name="Saydam E."/>
            <person name="Kalinowski J."/>
            <person name="Ruckert C."/>
            <person name="Blombach B."/>
        </authorList>
    </citation>
    <scope>NUCLEOTIDE SEQUENCE [LARGE SCALE GENOMIC DNA]</scope>
    <source>
        <strain evidence="1 2">DSM 1083</strain>
    </source>
</reference>
<protein>
    <recommendedName>
        <fullName evidence="3">TniQ protein</fullName>
    </recommendedName>
</protein>
<dbReference type="Proteomes" id="UP001213907">
    <property type="component" value="Chromosome"/>
</dbReference>